<dbReference type="InterPro" id="IPR003148">
    <property type="entry name" value="RCK_N"/>
</dbReference>
<keyword evidence="11" id="KW-1185">Reference proteome</keyword>
<evidence type="ECO:0000256" key="5">
    <source>
        <dbReference type="ARBA" id="ARBA00023065"/>
    </source>
</evidence>
<dbReference type="EMBL" id="JAFREP010000016">
    <property type="protein sequence ID" value="MBO1320208.1"/>
    <property type="molecule type" value="Genomic_DNA"/>
</dbReference>
<keyword evidence="5" id="KW-0406">Ion transport</keyword>
<keyword evidence="2" id="KW-0813">Transport</keyword>
<evidence type="ECO:0000313" key="10">
    <source>
        <dbReference type="EMBL" id="MBO1320208.1"/>
    </source>
</evidence>
<dbReference type="InterPro" id="IPR036291">
    <property type="entry name" value="NAD(P)-bd_dom_sf"/>
</dbReference>
<dbReference type="GO" id="GO:0005886">
    <property type="term" value="C:plasma membrane"/>
    <property type="evidence" value="ECO:0007669"/>
    <property type="project" value="UniProtKB-SubCell"/>
</dbReference>
<dbReference type="PANTHER" id="PTHR43833:SF9">
    <property type="entry name" value="POTASSIUM CHANNEL PROTEIN YUGO-RELATED"/>
    <property type="match status" value="1"/>
</dbReference>
<dbReference type="InterPro" id="IPR013099">
    <property type="entry name" value="K_chnl_dom"/>
</dbReference>
<reference evidence="10" key="1">
    <citation type="submission" date="2021-03" db="EMBL/GenBank/DDBJ databases">
        <authorList>
            <person name="Wang G."/>
        </authorList>
    </citation>
    <scope>NUCLEOTIDE SEQUENCE</scope>
    <source>
        <strain evidence="10">KCTC 12899</strain>
    </source>
</reference>
<name>A0A8J7U3B1_9BACT</name>
<comment type="caution">
    <text evidence="10">The sequence shown here is derived from an EMBL/GenBank/DDBJ whole genome shotgun (WGS) entry which is preliminary data.</text>
</comment>
<proteinExistence type="predicted"/>
<dbReference type="Pfam" id="PF07885">
    <property type="entry name" value="Ion_trans_2"/>
    <property type="match status" value="1"/>
</dbReference>
<dbReference type="AlphaFoldDB" id="A0A8J7U3B1"/>
<keyword evidence="4 8" id="KW-1133">Transmembrane helix</keyword>
<feature type="domain" description="RCK N-terminal" evidence="9">
    <location>
        <begin position="115"/>
        <end position="240"/>
    </location>
</feature>
<dbReference type="InterPro" id="IPR003280">
    <property type="entry name" value="2pore_dom_K_chnl"/>
</dbReference>
<evidence type="ECO:0000256" key="4">
    <source>
        <dbReference type="ARBA" id="ARBA00022989"/>
    </source>
</evidence>
<dbReference type="Gene3D" id="1.10.287.70">
    <property type="match status" value="1"/>
</dbReference>
<keyword evidence="6 8" id="KW-0472">Membrane</keyword>
<dbReference type="SUPFAM" id="SSF81324">
    <property type="entry name" value="Voltage-gated potassium channels"/>
    <property type="match status" value="1"/>
</dbReference>
<gene>
    <name evidence="10" type="ORF">J3U88_17165</name>
</gene>
<keyword evidence="3 8" id="KW-0812">Transmembrane</keyword>
<dbReference type="SUPFAM" id="SSF51735">
    <property type="entry name" value="NAD(P)-binding Rossmann-fold domains"/>
    <property type="match status" value="1"/>
</dbReference>
<dbReference type="RefSeq" id="WP_207860162.1">
    <property type="nucleotide sequence ID" value="NZ_JAFREP010000016.1"/>
</dbReference>
<sequence length="341" mass="37818">MKVKTLVERLIKFCIQENLHRVFVVVFVLLFLSGFAISHLEDELSFVDGLWWSIVTLTTVGYGDISPATLGGRVIAVFLMLFGIGVLGTLSATLAGFLIEKRFKEDRGMGTIQFDDHIVLCGWNRRANFIYQELRKDPTTSETPIVIIDELENKPLDDADLYLIRGELDEDTFARANIAGARTAIVMGDDTLPVSARDAAVVLTTLTIESMNPDVYTIVELSDERNVQHCERANANEIIVHSELSSSLIARAALNHGISTVISELLAYDRGNELYKLPIPASMVGKSFNEIFYDLKKNHHSIAVAVQRGDGGKVFSNPDDGFTLESKDFLMLIAPKRPKLA</sequence>
<evidence type="ECO:0000256" key="2">
    <source>
        <dbReference type="ARBA" id="ARBA00022448"/>
    </source>
</evidence>
<dbReference type="SUPFAM" id="SSF116726">
    <property type="entry name" value="TrkA C-terminal domain-like"/>
    <property type="match status" value="1"/>
</dbReference>
<evidence type="ECO:0000313" key="11">
    <source>
        <dbReference type="Proteomes" id="UP000664417"/>
    </source>
</evidence>
<comment type="subcellular location">
    <subcellularLocation>
        <location evidence="1">Cell membrane</location>
        <topology evidence="1">Multi-pass membrane protein</topology>
    </subcellularLocation>
</comment>
<dbReference type="PANTHER" id="PTHR43833">
    <property type="entry name" value="POTASSIUM CHANNEL PROTEIN 2-RELATED-RELATED"/>
    <property type="match status" value="1"/>
</dbReference>
<dbReference type="GO" id="GO:0005267">
    <property type="term" value="F:potassium channel activity"/>
    <property type="evidence" value="ECO:0007669"/>
    <property type="project" value="InterPro"/>
</dbReference>
<feature type="transmembrane region" description="Helical" evidence="8">
    <location>
        <begin position="74"/>
        <end position="99"/>
    </location>
</feature>
<organism evidence="10 11">
    <name type="scientific">Acanthopleuribacter pedis</name>
    <dbReference type="NCBI Taxonomy" id="442870"/>
    <lineage>
        <taxon>Bacteria</taxon>
        <taxon>Pseudomonadati</taxon>
        <taxon>Acidobacteriota</taxon>
        <taxon>Holophagae</taxon>
        <taxon>Acanthopleuribacterales</taxon>
        <taxon>Acanthopleuribacteraceae</taxon>
        <taxon>Acanthopleuribacter</taxon>
    </lineage>
</organism>
<dbReference type="InterPro" id="IPR036721">
    <property type="entry name" value="RCK_C_sf"/>
</dbReference>
<dbReference type="PRINTS" id="PR01333">
    <property type="entry name" value="2POREKCHANEL"/>
</dbReference>
<dbReference type="Gene3D" id="3.40.50.720">
    <property type="entry name" value="NAD(P)-binding Rossmann-like Domain"/>
    <property type="match status" value="1"/>
</dbReference>
<dbReference type="Pfam" id="PF06241">
    <property type="entry name" value="Castor_Poll_mid"/>
    <property type="match status" value="1"/>
</dbReference>
<dbReference type="Pfam" id="PF02254">
    <property type="entry name" value="TrkA_N"/>
    <property type="match status" value="1"/>
</dbReference>
<feature type="transmembrane region" description="Helical" evidence="8">
    <location>
        <begin position="21"/>
        <end position="40"/>
    </location>
</feature>
<dbReference type="PROSITE" id="PS51201">
    <property type="entry name" value="RCK_N"/>
    <property type="match status" value="1"/>
</dbReference>
<evidence type="ECO:0000259" key="9">
    <source>
        <dbReference type="PROSITE" id="PS51201"/>
    </source>
</evidence>
<evidence type="ECO:0000256" key="8">
    <source>
        <dbReference type="SAM" id="Phobius"/>
    </source>
</evidence>
<evidence type="ECO:0000256" key="1">
    <source>
        <dbReference type="ARBA" id="ARBA00004651"/>
    </source>
</evidence>
<evidence type="ECO:0000256" key="6">
    <source>
        <dbReference type="ARBA" id="ARBA00023136"/>
    </source>
</evidence>
<evidence type="ECO:0000256" key="7">
    <source>
        <dbReference type="ARBA" id="ARBA00023303"/>
    </source>
</evidence>
<evidence type="ECO:0000256" key="3">
    <source>
        <dbReference type="ARBA" id="ARBA00022692"/>
    </source>
</evidence>
<dbReference type="InterPro" id="IPR050721">
    <property type="entry name" value="Trk_Ktr_HKT_K-transport"/>
</dbReference>
<dbReference type="Proteomes" id="UP000664417">
    <property type="component" value="Unassembled WGS sequence"/>
</dbReference>
<keyword evidence="7" id="KW-0407">Ion channel</keyword>
<accession>A0A8J7U3B1</accession>
<dbReference type="InterPro" id="IPR010420">
    <property type="entry name" value="CASTOR/POLLUX/SYM8_dom"/>
</dbReference>
<protein>
    <submittedName>
        <fullName evidence="10">NAD-binding protein</fullName>
    </submittedName>
</protein>